<keyword evidence="2" id="KW-1185">Reference proteome</keyword>
<sequence length="63" mass="7351">MKIDYMSCGPQTGYEIEAELEVEGRDQYIGTICCESIYPRLKKWKKNRRCYANKKKQVGTNAL</sequence>
<proteinExistence type="predicted"/>
<evidence type="ECO:0000313" key="1">
    <source>
        <dbReference type="EMBL" id="MBD1371055.1"/>
    </source>
</evidence>
<dbReference type="RefSeq" id="WP_191141345.1">
    <property type="nucleotide sequence ID" value="NZ_JACXAH010000002.1"/>
</dbReference>
<gene>
    <name evidence="1" type="ORF">IC620_01615</name>
</gene>
<evidence type="ECO:0000313" key="2">
    <source>
        <dbReference type="Proteomes" id="UP000661691"/>
    </source>
</evidence>
<dbReference type="Proteomes" id="UP000661691">
    <property type="component" value="Unassembled WGS sequence"/>
</dbReference>
<reference evidence="1" key="1">
    <citation type="submission" date="2020-09" db="EMBL/GenBank/DDBJ databases">
        <title>A novel bacterium of genus Hazenella, isolated from South China Sea.</title>
        <authorList>
            <person name="Huang H."/>
            <person name="Mo K."/>
            <person name="Hu Y."/>
        </authorList>
    </citation>
    <scope>NUCLEOTIDE SEQUENCE</scope>
    <source>
        <strain evidence="1">IB182357</strain>
    </source>
</reference>
<protein>
    <submittedName>
        <fullName evidence="1">Uncharacterized protein</fullName>
    </submittedName>
</protein>
<organism evidence="1 2">
    <name type="scientific">Polycladospora coralii</name>
    <dbReference type="NCBI Taxonomy" id="2771432"/>
    <lineage>
        <taxon>Bacteria</taxon>
        <taxon>Bacillati</taxon>
        <taxon>Bacillota</taxon>
        <taxon>Bacilli</taxon>
        <taxon>Bacillales</taxon>
        <taxon>Thermoactinomycetaceae</taxon>
        <taxon>Polycladospora</taxon>
    </lineage>
</organism>
<name>A0A926RSE6_9BACL</name>
<dbReference type="EMBL" id="JACXAH010000002">
    <property type="protein sequence ID" value="MBD1371055.1"/>
    <property type="molecule type" value="Genomic_DNA"/>
</dbReference>
<accession>A0A926RSE6</accession>
<comment type="caution">
    <text evidence="1">The sequence shown here is derived from an EMBL/GenBank/DDBJ whole genome shotgun (WGS) entry which is preliminary data.</text>
</comment>
<dbReference type="AlphaFoldDB" id="A0A926RSE6"/>